<dbReference type="GO" id="GO:0005886">
    <property type="term" value="C:plasma membrane"/>
    <property type="evidence" value="ECO:0007669"/>
    <property type="project" value="TreeGrafter"/>
</dbReference>
<accession>A0A0N1IP59</accession>
<dbReference type="PANTHER" id="PTHR11690:SF240">
    <property type="entry name" value="PICKPOCKET 25-RELATED"/>
    <property type="match status" value="1"/>
</dbReference>
<keyword evidence="10 12" id="KW-0739">Sodium transport</keyword>
<comment type="similarity">
    <text evidence="2 12">Belongs to the amiloride-sensitive sodium channel (TC 1.A.6) family.</text>
</comment>
<dbReference type="GO" id="GO:0015280">
    <property type="term" value="F:ligand-gated sodium channel activity"/>
    <property type="evidence" value="ECO:0007669"/>
    <property type="project" value="TreeGrafter"/>
</dbReference>
<gene>
    <name evidence="14" type="ORF">RR48_02167</name>
</gene>
<proteinExistence type="inferred from homology"/>
<evidence type="ECO:0000256" key="5">
    <source>
        <dbReference type="ARBA" id="ARBA00022692"/>
    </source>
</evidence>
<keyword evidence="7" id="KW-0915">Sodium</keyword>
<sequence length="453" mass="52511">MDRKKKKKVTTILSWRTLTNSYIESTRSSIAPASAVYTKFSKETTLHGLKHTVTPNLHPLERLLWFILTLSAFAGAVYCGLNQFSRYSSEPVVVSLQRDYRDWWSTFPAITVCFQERVNPDLARIEIERIWNVTENSDTELFHYYYGFIEQVADVSFRTNLQNFWKYQSDDTVRNVDLLKLARAVYPNVSLDVNVSQINKKLYWTPVMTEEGICHTLNSVYAEYQFLRQEDEWKEQELLKCHYHSGQCYLIIKTGTNVARYFVHSPFDIASAISNPTGEVMPNEELRIDYKLYWTPVMTEEGICHTLNSVYAEYQFLRQENEWKEQELLKCHYHSGQCYLIIKTGTNVARYFVHSPFDIASAISNPTGEVMPNEELRIDYKVVEIQAASRVKTLTPEQRRCRYPDEWLSSSIKSDECGTGDLILVLFPFPPFSYKERMGRGCGFDGGGDALEG</sequence>
<evidence type="ECO:0000313" key="15">
    <source>
        <dbReference type="Proteomes" id="UP000053240"/>
    </source>
</evidence>
<name>A0A0N1IP59_PAPMA</name>
<keyword evidence="5 12" id="KW-0812">Transmembrane</keyword>
<evidence type="ECO:0000256" key="4">
    <source>
        <dbReference type="ARBA" id="ARBA00022461"/>
    </source>
</evidence>
<protein>
    <submittedName>
        <fullName evidence="14">Uncharacterized protein</fullName>
    </submittedName>
</protein>
<comment type="subcellular location">
    <subcellularLocation>
        <location evidence="1">Membrane</location>
        <topology evidence="1">Multi-pass membrane protein</topology>
    </subcellularLocation>
</comment>
<feature type="transmembrane region" description="Helical" evidence="13">
    <location>
        <begin position="63"/>
        <end position="81"/>
    </location>
</feature>
<evidence type="ECO:0000256" key="7">
    <source>
        <dbReference type="ARBA" id="ARBA00023053"/>
    </source>
</evidence>
<organism evidence="14 15">
    <name type="scientific">Papilio machaon</name>
    <name type="common">Old World swallowtail butterfly</name>
    <dbReference type="NCBI Taxonomy" id="76193"/>
    <lineage>
        <taxon>Eukaryota</taxon>
        <taxon>Metazoa</taxon>
        <taxon>Ecdysozoa</taxon>
        <taxon>Arthropoda</taxon>
        <taxon>Hexapoda</taxon>
        <taxon>Insecta</taxon>
        <taxon>Pterygota</taxon>
        <taxon>Neoptera</taxon>
        <taxon>Endopterygota</taxon>
        <taxon>Lepidoptera</taxon>
        <taxon>Glossata</taxon>
        <taxon>Ditrysia</taxon>
        <taxon>Papilionoidea</taxon>
        <taxon>Papilionidae</taxon>
        <taxon>Papilioninae</taxon>
        <taxon>Papilio</taxon>
    </lineage>
</organism>
<reference evidence="14 15" key="1">
    <citation type="journal article" date="2015" name="Nat. Commun.">
        <title>Outbred genome sequencing and CRISPR/Cas9 gene editing in butterflies.</title>
        <authorList>
            <person name="Li X."/>
            <person name="Fan D."/>
            <person name="Zhang W."/>
            <person name="Liu G."/>
            <person name="Zhang L."/>
            <person name="Zhao L."/>
            <person name="Fang X."/>
            <person name="Chen L."/>
            <person name="Dong Y."/>
            <person name="Chen Y."/>
            <person name="Ding Y."/>
            <person name="Zhao R."/>
            <person name="Feng M."/>
            <person name="Zhu Y."/>
            <person name="Feng Y."/>
            <person name="Jiang X."/>
            <person name="Zhu D."/>
            <person name="Xiang H."/>
            <person name="Feng X."/>
            <person name="Li S."/>
            <person name="Wang J."/>
            <person name="Zhang G."/>
            <person name="Kronforst M.R."/>
            <person name="Wang W."/>
        </authorList>
    </citation>
    <scope>NUCLEOTIDE SEQUENCE [LARGE SCALE GENOMIC DNA]</scope>
    <source>
        <strain evidence="14">Ya'a_city_454_Pm</strain>
        <tissue evidence="14">Whole body</tissue>
    </source>
</reference>
<dbReference type="AlphaFoldDB" id="A0A0N1IP59"/>
<keyword evidence="6 13" id="KW-1133">Transmembrane helix</keyword>
<evidence type="ECO:0000256" key="3">
    <source>
        <dbReference type="ARBA" id="ARBA00022448"/>
    </source>
</evidence>
<dbReference type="InterPro" id="IPR001873">
    <property type="entry name" value="ENaC"/>
</dbReference>
<evidence type="ECO:0000256" key="6">
    <source>
        <dbReference type="ARBA" id="ARBA00022989"/>
    </source>
</evidence>
<evidence type="ECO:0000256" key="13">
    <source>
        <dbReference type="SAM" id="Phobius"/>
    </source>
</evidence>
<evidence type="ECO:0000256" key="2">
    <source>
        <dbReference type="ARBA" id="ARBA00007193"/>
    </source>
</evidence>
<keyword evidence="15" id="KW-1185">Reference proteome</keyword>
<keyword evidence="8 12" id="KW-0406">Ion transport</keyword>
<dbReference type="Proteomes" id="UP000053240">
    <property type="component" value="Unassembled WGS sequence"/>
</dbReference>
<keyword evidence="4 12" id="KW-0894">Sodium channel</keyword>
<keyword evidence="9 13" id="KW-0472">Membrane</keyword>
<keyword evidence="3 12" id="KW-0813">Transport</keyword>
<evidence type="ECO:0000256" key="10">
    <source>
        <dbReference type="ARBA" id="ARBA00023201"/>
    </source>
</evidence>
<evidence type="ECO:0000256" key="1">
    <source>
        <dbReference type="ARBA" id="ARBA00004141"/>
    </source>
</evidence>
<evidence type="ECO:0000256" key="9">
    <source>
        <dbReference type="ARBA" id="ARBA00023136"/>
    </source>
</evidence>
<dbReference type="PANTHER" id="PTHR11690">
    <property type="entry name" value="AMILORIDE-SENSITIVE SODIUM CHANNEL-RELATED"/>
    <property type="match status" value="1"/>
</dbReference>
<evidence type="ECO:0000313" key="14">
    <source>
        <dbReference type="EMBL" id="KPJ12628.1"/>
    </source>
</evidence>
<dbReference type="Pfam" id="PF00858">
    <property type="entry name" value="ASC"/>
    <property type="match status" value="2"/>
</dbReference>
<evidence type="ECO:0000256" key="8">
    <source>
        <dbReference type="ARBA" id="ARBA00023065"/>
    </source>
</evidence>
<dbReference type="InParanoid" id="A0A0N1IP59"/>
<evidence type="ECO:0000256" key="12">
    <source>
        <dbReference type="RuleBase" id="RU000679"/>
    </source>
</evidence>
<evidence type="ECO:0000256" key="11">
    <source>
        <dbReference type="ARBA" id="ARBA00023303"/>
    </source>
</evidence>
<keyword evidence="11 12" id="KW-0407">Ion channel</keyword>
<dbReference type="EMBL" id="KQ460735">
    <property type="protein sequence ID" value="KPJ12628.1"/>
    <property type="molecule type" value="Genomic_DNA"/>
</dbReference>